<dbReference type="GO" id="GO:0016491">
    <property type="term" value="F:oxidoreductase activity"/>
    <property type="evidence" value="ECO:0007669"/>
    <property type="project" value="UniProtKB-KW"/>
</dbReference>
<dbReference type="EMBL" id="JACHDB010000001">
    <property type="protein sequence ID" value="MBB5430168.1"/>
    <property type="molecule type" value="Genomic_DNA"/>
</dbReference>
<dbReference type="AlphaFoldDB" id="A0A7W8QGS3"/>
<dbReference type="InterPro" id="IPR051267">
    <property type="entry name" value="STEAP_metalloreductase"/>
</dbReference>
<evidence type="ECO:0000259" key="2">
    <source>
        <dbReference type="Pfam" id="PF03807"/>
    </source>
</evidence>
<gene>
    <name evidence="3" type="ORF">HDA36_000252</name>
</gene>
<dbReference type="Pfam" id="PF03807">
    <property type="entry name" value="F420_oxidored"/>
    <property type="match status" value="1"/>
</dbReference>
<protein>
    <recommendedName>
        <fullName evidence="2">Pyrroline-5-carboxylate reductase catalytic N-terminal domain-containing protein</fullName>
    </recommendedName>
</protein>
<dbReference type="InterPro" id="IPR028939">
    <property type="entry name" value="P5C_Rdtase_cat_N"/>
</dbReference>
<dbReference type="SUPFAM" id="SSF51735">
    <property type="entry name" value="NAD(P)-binding Rossmann-fold domains"/>
    <property type="match status" value="1"/>
</dbReference>
<sequence>MEIAVLGTGAGARAHAARLTGLGHRVTVGTRDPRATLARTEPDLMGTPPYPVWRREHPQIPLETFAGAAGAGELVINGIDGANAVRELTAIADRLAGKVLIDYAVPYVDNPDIEHKWPTPWGWMPRLDPVDTDSLAERIQRALPETRVVKTFVTQEQETVVHPERFGGGEHTMFVSGDDAEAKAAATGLLREYGWTDVIDLGGLACARGQEMYAHLHTAIGLALGSNFGVRIVR</sequence>
<dbReference type="PANTHER" id="PTHR14239">
    <property type="entry name" value="DUDULIN-RELATED"/>
    <property type="match status" value="1"/>
</dbReference>
<dbReference type="Proteomes" id="UP000572635">
    <property type="component" value="Unassembled WGS sequence"/>
</dbReference>
<name>A0A7W8QGS3_9ACTN</name>
<accession>A0A7W8QGS3</accession>
<evidence type="ECO:0000256" key="1">
    <source>
        <dbReference type="ARBA" id="ARBA00023002"/>
    </source>
</evidence>
<reference evidence="3 4" key="1">
    <citation type="submission" date="2020-08" db="EMBL/GenBank/DDBJ databases">
        <title>Sequencing the genomes of 1000 actinobacteria strains.</title>
        <authorList>
            <person name="Klenk H.-P."/>
        </authorList>
    </citation>
    <scope>NUCLEOTIDE SEQUENCE [LARGE SCALE GENOMIC DNA]</scope>
    <source>
        <strain evidence="3 4">DSM 44551</strain>
    </source>
</reference>
<feature type="domain" description="Pyrroline-5-carboxylate reductase catalytic N-terminal" evidence="2">
    <location>
        <begin position="3"/>
        <end position="105"/>
    </location>
</feature>
<evidence type="ECO:0000313" key="3">
    <source>
        <dbReference type="EMBL" id="MBB5430168.1"/>
    </source>
</evidence>
<comment type="caution">
    <text evidence="3">The sequence shown here is derived from an EMBL/GenBank/DDBJ whole genome shotgun (WGS) entry which is preliminary data.</text>
</comment>
<organism evidence="3 4">
    <name type="scientific">Nocardiopsis composta</name>
    <dbReference type="NCBI Taxonomy" id="157465"/>
    <lineage>
        <taxon>Bacteria</taxon>
        <taxon>Bacillati</taxon>
        <taxon>Actinomycetota</taxon>
        <taxon>Actinomycetes</taxon>
        <taxon>Streptosporangiales</taxon>
        <taxon>Nocardiopsidaceae</taxon>
        <taxon>Nocardiopsis</taxon>
    </lineage>
</organism>
<dbReference type="InterPro" id="IPR036291">
    <property type="entry name" value="NAD(P)-bd_dom_sf"/>
</dbReference>
<dbReference type="RefSeq" id="WP_184387845.1">
    <property type="nucleotide sequence ID" value="NZ_BAAAJD010000163.1"/>
</dbReference>
<dbReference type="Gene3D" id="3.40.50.720">
    <property type="entry name" value="NAD(P)-binding Rossmann-like Domain"/>
    <property type="match status" value="1"/>
</dbReference>
<proteinExistence type="predicted"/>
<keyword evidence="4" id="KW-1185">Reference proteome</keyword>
<keyword evidence="1" id="KW-0560">Oxidoreductase</keyword>
<evidence type="ECO:0000313" key="4">
    <source>
        <dbReference type="Proteomes" id="UP000572635"/>
    </source>
</evidence>